<dbReference type="InterPro" id="IPR036322">
    <property type="entry name" value="WD40_repeat_dom_sf"/>
</dbReference>
<feature type="repeat" description="WD" evidence="5">
    <location>
        <begin position="91"/>
        <end position="122"/>
    </location>
</feature>
<dbReference type="Gene3D" id="2.130.10.10">
    <property type="entry name" value="YVTN repeat-like/Quinoprotein amine dehydrogenase"/>
    <property type="match status" value="3"/>
</dbReference>
<sequence>MLRRIVQTSLLSSSLFLTHTYTDAVANLENAHMHLGPASHHGIPRTSCRLAFDPIQKLLAIGTLDGKIKLLGNNDIEGILVSESRSRCKYLEFANNMGFLVDVTADNKIQIWDLERKEVADSLKWHAHVTALAIIQGSPFMYVGEDSGNVAVLRYDKEKRKLSQMPYNIPMKLVFGEIRTDPFASVIGILPFPEVFHSRVLIAYSNAVIVVWNVVDSKVEAVRKVSGRQMDQTPELTHDDDDLDDGIDEKDVCAMCWADSSGEVLAIGYTDGDIWIWGLGKSSSHPDLPLIKFQLSSDDARSPVLALCWCATGEREAAIVGGHLFVYGGGSLGCSESFTVCSLKTASSKMKVEIVQHVDIPLEGLFEDMILLPRAGDTLLGQASALLVLTSHGQLHAYDEANIAEFLKINKHINEPNIPDPVPINPFTRNSNITVVKMAEIPEDGETAAILSELSRGLSGSVASVLLSGTKWPITGGSLTDSAGRESKVNSILITGHEDGSVNVWDASSSVLSRFCNLPATITPKLEQASAGSAVSHLDFCSSRGILVMAQGSRRVIVYKVSTKPDEATCKLYQSSLEIQDLKIDHSSIFKCVAVLDNCVTVTCLSISNQGDQIAVAHDDDMVLLLDIDHYTHMSHKCKFPDGEHHIQSLTFGVEINNSVILTSSSMAAKLLKGVIYATKEFSFSALLYSNEYLFPSGPWKNDGTRIVCIHSLEIFNDRESERASLLIDQGLQRSVNVKRSQPSKTFLHFLIVCTQVSAFLYSCNFSNETIDPTCLKKVHFQSPCSSASVFYNQNQAAHKLAVLTSAATLEIRSIPSLEIIEQFPMTGIYNLDPNVSENPTFLCGNKGLMALVDAKREIVIFSVLSDDDDDGPRGQDKAISFYNKDLVANFGSASKPGPHQQTQKKQIRNVVGGALKDLKVGILKEIKGGSLKSPKGGEEDSLGERVDILSNVFMSPLSPESSLSSQMNKSGHGEIKIATSELDIDDIEIEDDEIIHIGDNGEVTPSSRGKGRVSASADDRKKLLGSDEHHHKPVRRTADEIRAKYGHKPLGDASGPAAQARDKLLERHEKLQVLGKRTEEMQEGAQNFASLAAELAKTMEERKWWQL</sequence>
<dbReference type="GO" id="GO:0005737">
    <property type="term" value="C:cytoplasm"/>
    <property type="evidence" value="ECO:0007669"/>
    <property type="project" value="UniProtKB-SubCell"/>
</dbReference>
<evidence type="ECO:0000259" key="8">
    <source>
        <dbReference type="PROSITE" id="PS50892"/>
    </source>
</evidence>
<comment type="subcellular location">
    <subcellularLocation>
        <location evidence="1">Cytoplasm</location>
    </subcellularLocation>
</comment>
<feature type="region of interest" description="Disordered" evidence="7">
    <location>
        <begin position="999"/>
        <end position="1037"/>
    </location>
</feature>
<evidence type="ECO:0000256" key="7">
    <source>
        <dbReference type="SAM" id="MobiDB-lite"/>
    </source>
</evidence>
<dbReference type="SUPFAM" id="SSF50978">
    <property type="entry name" value="WD40 repeat-like"/>
    <property type="match status" value="1"/>
</dbReference>
<gene>
    <name evidence="9" type="ORF">KP509_04G073600</name>
</gene>
<feature type="domain" description="V-SNARE coiled-coil homology" evidence="8">
    <location>
        <begin position="1043"/>
        <end position="1107"/>
    </location>
</feature>
<dbReference type="InterPro" id="IPR015943">
    <property type="entry name" value="WD40/YVTN_repeat-like_dom_sf"/>
</dbReference>
<organism evidence="9 10">
    <name type="scientific">Ceratopteris richardii</name>
    <name type="common">Triangle waterfern</name>
    <dbReference type="NCBI Taxonomy" id="49495"/>
    <lineage>
        <taxon>Eukaryota</taxon>
        <taxon>Viridiplantae</taxon>
        <taxon>Streptophyta</taxon>
        <taxon>Embryophyta</taxon>
        <taxon>Tracheophyta</taxon>
        <taxon>Polypodiopsida</taxon>
        <taxon>Polypodiidae</taxon>
        <taxon>Polypodiales</taxon>
        <taxon>Pteridineae</taxon>
        <taxon>Pteridaceae</taxon>
        <taxon>Parkerioideae</taxon>
        <taxon>Ceratopteris</taxon>
    </lineage>
</organism>
<name>A0A8T2UU85_CERRI</name>
<keyword evidence="10" id="KW-1185">Reference proteome</keyword>
<evidence type="ECO:0000256" key="5">
    <source>
        <dbReference type="PROSITE-ProRule" id="PRU00221"/>
    </source>
</evidence>
<dbReference type="PROSITE" id="PS50892">
    <property type="entry name" value="V_SNARE"/>
    <property type="match status" value="1"/>
</dbReference>
<dbReference type="InterPro" id="IPR001680">
    <property type="entry name" value="WD40_rpt"/>
</dbReference>
<evidence type="ECO:0000256" key="2">
    <source>
        <dbReference type="ARBA" id="ARBA00008070"/>
    </source>
</evidence>
<proteinExistence type="inferred from homology"/>
<comment type="similarity">
    <text evidence="2">Belongs to the WD repeat L(2)GL family.</text>
</comment>
<keyword evidence="6" id="KW-0175">Coiled coil</keyword>
<comment type="caution">
    <text evidence="9">The sequence shown here is derived from an EMBL/GenBank/DDBJ whole genome shotgun (WGS) entry which is preliminary data.</text>
</comment>
<keyword evidence="5" id="KW-0853">WD repeat</keyword>
<dbReference type="GO" id="GO:0005096">
    <property type="term" value="F:GTPase activator activity"/>
    <property type="evidence" value="ECO:0007669"/>
    <property type="project" value="TreeGrafter"/>
</dbReference>
<feature type="repeat" description="WD" evidence="5">
    <location>
        <begin position="490"/>
        <end position="515"/>
    </location>
</feature>
<accession>A0A8T2UU85</accession>
<dbReference type="SUPFAM" id="SSF58038">
    <property type="entry name" value="SNARE fusion complex"/>
    <property type="match status" value="1"/>
</dbReference>
<reference evidence="9" key="1">
    <citation type="submission" date="2021-08" db="EMBL/GenBank/DDBJ databases">
        <title>WGS assembly of Ceratopteris richardii.</title>
        <authorList>
            <person name="Marchant D.B."/>
            <person name="Chen G."/>
            <person name="Jenkins J."/>
            <person name="Shu S."/>
            <person name="Leebens-Mack J."/>
            <person name="Grimwood J."/>
            <person name="Schmutz J."/>
            <person name="Soltis P."/>
            <person name="Soltis D."/>
            <person name="Chen Z.-H."/>
        </authorList>
    </citation>
    <scope>NUCLEOTIDE SEQUENCE</scope>
    <source>
        <strain evidence="9">Whitten #5841</strain>
        <tissue evidence="9">Leaf</tissue>
    </source>
</reference>
<protein>
    <recommendedName>
        <fullName evidence="8">V-SNARE coiled-coil homology domain-containing protein</fullName>
    </recommendedName>
</protein>
<evidence type="ECO:0000256" key="6">
    <source>
        <dbReference type="PROSITE-ProRule" id="PRU00290"/>
    </source>
</evidence>
<keyword evidence="3" id="KW-0268">Exocytosis</keyword>
<dbReference type="Gene3D" id="1.20.5.110">
    <property type="match status" value="1"/>
</dbReference>
<evidence type="ECO:0000256" key="4">
    <source>
        <dbReference type="ARBA" id="ARBA00022490"/>
    </source>
</evidence>
<dbReference type="GO" id="GO:0019905">
    <property type="term" value="F:syntaxin binding"/>
    <property type="evidence" value="ECO:0007669"/>
    <property type="project" value="TreeGrafter"/>
</dbReference>
<dbReference type="OMA" id="RVLHQPC"/>
<evidence type="ECO:0000256" key="3">
    <source>
        <dbReference type="ARBA" id="ARBA00022483"/>
    </source>
</evidence>
<dbReference type="CDD" id="cd15873">
    <property type="entry name" value="R-SNARE_STXBP5_6"/>
    <property type="match status" value="1"/>
</dbReference>
<dbReference type="GO" id="GO:0006887">
    <property type="term" value="P:exocytosis"/>
    <property type="evidence" value="ECO:0007669"/>
    <property type="project" value="UniProtKB-KW"/>
</dbReference>
<evidence type="ECO:0000313" key="10">
    <source>
        <dbReference type="Proteomes" id="UP000825935"/>
    </source>
</evidence>
<dbReference type="EMBL" id="CM035409">
    <property type="protein sequence ID" value="KAH7439717.1"/>
    <property type="molecule type" value="Genomic_DNA"/>
</dbReference>
<dbReference type="AlphaFoldDB" id="A0A8T2UU85"/>
<dbReference type="OrthoDB" id="19944at2759"/>
<keyword evidence="4" id="KW-0963">Cytoplasm</keyword>
<dbReference type="Proteomes" id="UP000825935">
    <property type="component" value="Chromosome 4"/>
</dbReference>
<dbReference type="SMART" id="SM00320">
    <property type="entry name" value="WD40"/>
    <property type="match status" value="6"/>
</dbReference>
<dbReference type="GO" id="GO:0006893">
    <property type="term" value="P:Golgi to plasma membrane transport"/>
    <property type="evidence" value="ECO:0007669"/>
    <property type="project" value="TreeGrafter"/>
</dbReference>
<dbReference type="PANTHER" id="PTHR10241:SF25">
    <property type="entry name" value="TOMOSYN, ISOFORM C"/>
    <property type="match status" value="1"/>
</dbReference>
<dbReference type="InterPro" id="IPR042855">
    <property type="entry name" value="V_SNARE_CC"/>
</dbReference>
<dbReference type="PANTHER" id="PTHR10241">
    <property type="entry name" value="LETHAL 2 GIANT LARVAE PROTEIN"/>
    <property type="match status" value="1"/>
</dbReference>
<evidence type="ECO:0000313" key="9">
    <source>
        <dbReference type="EMBL" id="KAH7439717.1"/>
    </source>
</evidence>
<dbReference type="PROSITE" id="PS50082">
    <property type="entry name" value="WD_REPEATS_2"/>
    <property type="match status" value="2"/>
</dbReference>
<dbReference type="GO" id="GO:0005886">
    <property type="term" value="C:plasma membrane"/>
    <property type="evidence" value="ECO:0007669"/>
    <property type="project" value="TreeGrafter"/>
</dbReference>
<dbReference type="GO" id="GO:0045159">
    <property type="term" value="F:myosin II binding"/>
    <property type="evidence" value="ECO:0007669"/>
    <property type="project" value="TreeGrafter"/>
</dbReference>
<feature type="compositionally biased region" description="Basic and acidic residues" evidence="7">
    <location>
        <begin position="1018"/>
        <end position="1037"/>
    </location>
</feature>
<evidence type="ECO:0000256" key="1">
    <source>
        <dbReference type="ARBA" id="ARBA00004496"/>
    </source>
</evidence>